<evidence type="ECO:0000259" key="2">
    <source>
        <dbReference type="Pfam" id="PF07670"/>
    </source>
</evidence>
<feature type="transmembrane region" description="Helical" evidence="1">
    <location>
        <begin position="242"/>
        <end position="264"/>
    </location>
</feature>
<accession>A0A6N7XJ47</accession>
<proteinExistence type="predicted"/>
<keyword evidence="4" id="KW-1185">Reference proteome</keyword>
<feature type="transmembrane region" description="Helical" evidence="1">
    <location>
        <begin position="216"/>
        <end position="236"/>
    </location>
</feature>
<keyword evidence="1" id="KW-0472">Membrane</keyword>
<feature type="transmembrane region" description="Helical" evidence="1">
    <location>
        <begin position="48"/>
        <end position="70"/>
    </location>
</feature>
<feature type="transmembrane region" description="Helical" evidence="1">
    <location>
        <begin position="323"/>
        <end position="347"/>
    </location>
</feature>
<feature type="transmembrane region" description="Helical" evidence="1">
    <location>
        <begin position="90"/>
        <end position="109"/>
    </location>
</feature>
<feature type="transmembrane region" description="Helical" evidence="1">
    <location>
        <begin position="399"/>
        <end position="420"/>
    </location>
</feature>
<feature type="transmembrane region" description="Helical" evidence="1">
    <location>
        <begin position="367"/>
        <end position="387"/>
    </location>
</feature>
<organism evidence="3 4">
    <name type="scientific">Mogibacterium kristiansenii</name>
    <dbReference type="NCBI Taxonomy" id="2606708"/>
    <lineage>
        <taxon>Bacteria</taxon>
        <taxon>Bacillati</taxon>
        <taxon>Bacillota</taxon>
        <taxon>Clostridia</taxon>
        <taxon>Peptostreptococcales</taxon>
        <taxon>Anaerovoracaceae</taxon>
        <taxon>Mogibacterium</taxon>
    </lineage>
</organism>
<evidence type="ECO:0000313" key="3">
    <source>
        <dbReference type="EMBL" id="MST69966.1"/>
    </source>
</evidence>
<sequence length="454" mass="49434">MEKNVSKARFIVPSVVGIFLFMIPIKVDGSWTIAVKIIADWISAIAESILPGLCLFILTVSAVLCLMAFAKPKFIMENTLLKEAFCCTPFWAATRVLGCIFCWLAYFNLGNEQGRGFSKFIGAITGPDQGGMALGLIVGLVIIFLIASFLLPLLLDFGLLEFVGALLTKFMRPLFQVPGRAAVDCITSWIGDGTLGVMLTCNQYEGGYYSTKEASIISTCFSAVSITFSMVVLAQVDLTQYFGIYYLIICLIGIVCAVICPRIYPLRKKPNDYLIPGKAMPETLPEGFTSSKEYGLHLAMKRAAAHKGVGEFFRNGAKNCLNMWFGVLPTVMCIGTAALVVANYTPVFDWLGMPFRPLLSALQVPDVAAAASTMVVGFTDMFTPSVIIAGTNAVPMTRFIVAVVSVTQVLFLDEVGGLILSSKLPINLFELFLIFLERTIISLTIVCPIAHLLF</sequence>
<reference evidence="3 4" key="1">
    <citation type="submission" date="2019-08" db="EMBL/GenBank/DDBJ databases">
        <title>In-depth cultivation of the pig gut microbiome towards novel bacterial diversity and tailored functional studies.</title>
        <authorList>
            <person name="Wylensek D."/>
            <person name="Hitch T.C.A."/>
            <person name="Clavel T."/>
        </authorList>
    </citation>
    <scope>NUCLEOTIDE SEQUENCE [LARGE SCALE GENOMIC DNA]</scope>
    <source>
        <strain evidence="3 4">WCA-MUC-591-APC-4B</strain>
    </source>
</reference>
<dbReference type="InterPro" id="IPR011642">
    <property type="entry name" value="Gate_dom"/>
</dbReference>
<feature type="transmembrane region" description="Helical" evidence="1">
    <location>
        <begin position="130"/>
        <end position="151"/>
    </location>
</feature>
<dbReference type="Pfam" id="PF07670">
    <property type="entry name" value="Gate"/>
    <property type="match status" value="1"/>
</dbReference>
<comment type="caution">
    <text evidence="3">The sequence shown here is derived from an EMBL/GenBank/DDBJ whole genome shotgun (WGS) entry which is preliminary data.</text>
</comment>
<feature type="domain" description="Nucleoside transporter/FeoB GTPase Gate" evidence="2">
    <location>
        <begin position="139"/>
        <end position="234"/>
    </location>
</feature>
<feature type="transmembrane region" description="Helical" evidence="1">
    <location>
        <begin position="6"/>
        <end position="27"/>
    </location>
</feature>
<name>A0A6N7XJ47_9FIRM</name>
<dbReference type="Proteomes" id="UP000469424">
    <property type="component" value="Unassembled WGS sequence"/>
</dbReference>
<protein>
    <submittedName>
        <fullName evidence="3">YjiH family protein</fullName>
    </submittedName>
</protein>
<dbReference type="EMBL" id="VUNA01000002">
    <property type="protein sequence ID" value="MST69966.1"/>
    <property type="molecule type" value="Genomic_DNA"/>
</dbReference>
<evidence type="ECO:0000256" key="1">
    <source>
        <dbReference type="SAM" id="Phobius"/>
    </source>
</evidence>
<evidence type="ECO:0000313" key="4">
    <source>
        <dbReference type="Proteomes" id="UP000469424"/>
    </source>
</evidence>
<feature type="transmembrane region" description="Helical" evidence="1">
    <location>
        <begin position="432"/>
        <end position="453"/>
    </location>
</feature>
<dbReference type="AlphaFoldDB" id="A0A6N7XJ47"/>
<keyword evidence="1" id="KW-0812">Transmembrane</keyword>
<dbReference type="RefSeq" id="WP_154553533.1">
    <property type="nucleotide sequence ID" value="NZ_VUNA01000002.1"/>
</dbReference>
<keyword evidence="1" id="KW-1133">Transmembrane helix</keyword>
<gene>
    <name evidence="3" type="ORF">FYJ65_01190</name>
</gene>